<dbReference type="RefSeq" id="WP_187521222.1">
    <property type="nucleotide sequence ID" value="NZ_JACONW010000032.1"/>
</dbReference>
<gene>
    <name evidence="1" type="ORF">H8S59_09320</name>
</gene>
<evidence type="ECO:0000313" key="1">
    <source>
        <dbReference type="EMBL" id="MBC3949968.1"/>
    </source>
</evidence>
<name>A0ABR7AYG5_9PSED</name>
<sequence length="235" mass="26750">MEINSAVKVSNLYSVVPGKVKAIEKPTTEVDTLVAGKTNSVEKSVLATGVKAPEKVEEIEHYVYEEAPWLKLSFDDPLMEMSKKSLYLIDITLESIGQTEKINSAFKEFSERLKNLRPDIASTNYSFTLDENANIKILDGQQPLSDANKVWLTDEINKFKNFRNTVHAHSKTLMALVDHTKDFGGKYNLNRYNFQSVIDYKDILNTSHHDFYERSLSTVQSHAPIRSEPRINTYA</sequence>
<protein>
    <submittedName>
        <fullName evidence="1">Uncharacterized protein</fullName>
    </submittedName>
</protein>
<organism evidence="1 2">
    <name type="scientific">Pseudomonas folii</name>
    <dbReference type="NCBI Taxonomy" id="2762593"/>
    <lineage>
        <taxon>Bacteria</taxon>
        <taxon>Pseudomonadati</taxon>
        <taxon>Pseudomonadota</taxon>
        <taxon>Gammaproteobacteria</taxon>
        <taxon>Pseudomonadales</taxon>
        <taxon>Pseudomonadaceae</taxon>
        <taxon>Pseudomonas</taxon>
    </lineage>
</organism>
<dbReference type="Proteomes" id="UP000651852">
    <property type="component" value="Unassembled WGS sequence"/>
</dbReference>
<reference evidence="1 2" key="1">
    <citation type="submission" date="2020-08" db="EMBL/GenBank/DDBJ databases">
        <title>Putative novel bacterial strains isolated from necrotic wheat leaf tissues caused by Xanthomonas translucens.</title>
        <authorList>
            <person name="Tambong J.T."/>
        </authorList>
    </citation>
    <scope>NUCLEOTIDE SEQUENCE [LARGE SCALE GENOMIC DNA]</scope>
    <source>
        <strain evidence="1 2">DOAB 1069</strain>
    </source>
</reference>
<proteinExistence type="predicted"/>
<accession>A0ABR7AYG5</accession>
<keyword evidence="2" id="KW-1185">Reference proteome</keyword>
<dbReference type="EMBL" id="JACONW010000032">
    <property type="protein sequence ID" value="MBC3949968.1"/>
    <property type="molecule type" value="Genomic_DNA"/>
</dbReference>
<comment type="caution">
    <text evidence="1">The sequence shown here is derived from an EMBL/GenBank/DDBJ whole genome shotgun (WGS) entry which is preliminary data.</text>
</comment>
<evidence type="ECO:0000313" key="2">
    <source>
        <dbReference type="Proteomes" id="UP000651852"/>
    </source>
</evidence>